<reference evidence="3" key="1">
    <citation type="submission" date="2024-07" db="EMBL/GenBank/DDBJ databases">
        <title>Two chromosome-level genome assemblies of Korean endemic species Abeliophyllum distichum and Forsythia ovata (Oleaceae).</title>
        <authorList>
            <person name="Jang H."/>
        </authorList>
    </citation>
    <scope>NUCLEOTIDE SEQUENCE [LARGE SCALE GENOMIC DNA]</scope>
</reference>
<feature type="region of interest" description="Disordered" evidence="1">
    <location>
        <begin position="87"/>
        <end position="155"/>
    </location>
</feature>
<organism evidence="2 3">
    <name type="scientific">Forsythia ovata</name>
    <dbReference type="NCBI Taxonomy" id="205694"/>
    <lineage>
        <taxon>Eukaryota</taxon>
        <taxon>Viridiplantae</taxon>
        <taxon>Streptophyta</taxon>
        <taxon>Embryophyta</taxon>
        <taxon>Tracheophyta</taxon>
        <taxon>Spermatophyta</taxon>
        <taxon>Magnoliopsida</taxon>
        <taxon>eudicotyledons</taxon>
        <taxon>Gunneridae</taxon>
        <taxon>Pentapetalae</taxon>
        <taxon>asterids</taxon>
        <taxon>lamiids</taxon>
        <taxon>Lamiales</taxon>
        <taxon>Oleaceae</taxon>
        <taxon>Forsythieae</taxon>
        <taxon>Forsythia</taxon>
    </lineage>
</organism>
<accession>A0ABD1T8Q6</accession>
<evidence type="ECO:0000313" key="2">
    <source>
        <dbReference type="EMBL" id="KAL2509117.1"/>
    </source>
</evidence>
<dbReference type="AlphaFoldDB" id="A0ABD1T8Q6"/>
<comment type="caution">
    <text evidence="2">The sequence shown here is derived from an EMBL/GenBank/DDBJ whole genome shotgun (WGS) entry which is preliminary data.</text>
</comment>
<evidence type="ECO:0000256" key="1">
    <source>
        <dbReference type="SAM" id="MobiDB-lite"/>
    </source>
</evidence>
<dbReference type="EMBL" id="JBFOLJ010000009">
    <property type="protein sequence ID" value="KAL2509117.1"/>
    <property type="molecule type" value="Genomic_DNA"/>
</dbReference>
<sequence>MTCSECGLQGHNKRYHLRPDAPSNEWYNAPLDPVGNEMDTQTGTRTKLVPNGGSEGPSIEAQPQHTVCHFMPTPGVNMRGLRERPSATSIDVEGGNEQENTTMPDVRVEEIDISPMVEELERLNGQESATRRSARANARRNYTTSSSRFVPLRSR</sequence>
<evidence type="ECO:0000313" key="3">
    <source>
        <dbReference type="Proteomes" id="UP001604277"/>
    </source>
</evidence>
<keyword evidence="3" id="KW-1185">Reference proteome</keyword>
<proteinExistence type="predicted"/>
<dbReference type="Proteomes" id="UP001604277">
    <property type="component" value="Unassembled WGS sequence"/>
</dbReference>
<protein>
    <submittedName>
        <fullName evidence="2">Uncharacterized protein</fullName>
    </submittedName>
</protein>
<gene>
    <name evidence="2" type="ORF">Fot_32764</name>
</gene>
<name>A0ABD1T8Q6_9LAMI</name>